<protein>
    <submittedName>
        <fullName evidence="2">Uncharacterized protein</fullName>
    </submittedName>
</protein>
<feature type="transmembrane region" description="Helical" evidence="1">
    <location>
        <begin position="20"/>
        <end position="43"/>
    </location>
</feature>
<keyword evidence="1" id="KW-0472">Membrane</keyword>
<keyword evidence="3" id="KW-1185">Reference proteome</keyword>
<dbReference type="Proteomes" id="UP001301797">
    <property type="component" value="Chromosome"/>
</dbReference>
<evidence type="ECO:0000313" key="2">
    <source>
        <dbReference type="EMBL" id="WOF16298.1"/>
    </source>
</evidence>
<keyword evidence="1" id="KW-1133">Transmembrane helix</keyword>
<evidence type="ECO:0000256" key="1">
    <source>
        <dbReference type="SAM" id="Phobius"/>
    </source>
</evidence>
<dbReference type="AlphaFoldDB" id="A0AA97FE04"/>
<gene>
    <name evidence="2" type="ORF">F1737_06005</name>
</gene>
<accession>A0AA97FE04</accession>
<dbReference type="GeneID" id="85229715"/>
<dbReference type="EMBL" id="CP043875">
    <property type="protein sequence ID" value="WOF16298.1"/>
    <property type="molecule type" value="Genomic_DNA"/>
</dbReference>
<evidence type="ECO:0000313" key="3">
    <source>
        <dbReference type="Proteomes" id="UP001301797"/>
    </source>
</evidence>
<reference evidence="2 3" key="1">
    <citation type="submission" date="2019-09" db="EMBL/GenBank/DDBJ databases">
        <title>The complete genome of Methanoplanus sp. FWC-SCC4.</title>
        <authorList>
            <person name="Chen S.-C."/>
            <person name="Zhou Y.-Z."/>
            <person name="Lai M.-C."/>
        </authorList>
    </citation>
    <scope>NUCLEOTIDE SEQUENCE [LARGE SCALE GENOMIC DNA]</scope>
    <source>
        <strain evidence="2 3">FWC-SCC4</strain>
    </source>
</reference>
<dbReference type="RefSeq" id="WP_317135711.1">
    <property type="nucleotide sequence ID" value="NZ_CP043875.1"/>
</dbReference>
<sequence length="221" mass="26224">MQIVNVSTSNQSIDFQIHLLIDWLLVIVILLIIIIILLSLILAKRNSRSQKNFELKNLTLKFGSLSCNYEIKRNYQNLEIAHRIYVELITRKAALPFEEDLDVIVEIYNSWYTLFLTIRTEIKGFSGETLYLQKDTEEVVKMASDILNVGLRPHLTKYQAKFRKWYEEQIENSSGKYPQDIQKEYPEYKELVADLKKVNEYLIQYKIQLEEFIYDKQKSKT</sequence>
<name>A0AA97FE04_9EURY</name>
<dbReference type="KEGG" id="mefw:F1737_06005"/>
<proteinExistence type="predicted"/>
<organism evidence="2 3">
    <name type="scientific">Methanochimaera problematica</name>
    <dbReference type="NCBI Taxonomy" id="2609417"/>
    <lineage>
        <taxon>Archaea</taxon>
        <taxon>Methanobacteriati</taxon>
        <taxon>Methanobacteriota</taxon>
        <taxon>Stenosarchaea group</taxon>
        <taxon>Methanomicrobia</taxon>
        <taxon>Methanomicrobiales</taxon>
        <taxon>Methanomicrobiaceae</taxon>
        <taxon>Methanochimaera</taxon>
    </lineage>
</organism>
<keyword evidence="1" id="KW-0812">Transmembrane</keyword>